<evidence type="ECO:0008006" key="4">
    <source>
        <dbReference type="Google" id="ProtNLM"/>
    </source>
</evidence>
<protein>
    <recommendedName>
        <fullName evidence="4">Secreted protein</fullName>
    </recommendedName>
</protein>
<evidence type="ECO:0000313" key="3">
    <source>
        <dbReference type="Proteomes" id="UP001482620"/>
    </source>
</evidence>
<proteinExistence type="predicted"/>
<feature type="chain" id="PRO_5046946731" description="Secreted protein" evidence="1">
    <location>
        <begin position="17"/>
        <end position="68"/>
    </location>
</feature>
<evidence type="ECO:0000313" key="2">
    <source>
        <dbReference type="EMBL" id="MEQ2236541.1"/>
    </source>
</evidence>
<dbReference type="EMBL" id="JAHRIQ010047489">
    <property type="protein sequence ID" value="MEQ2236541.1"/>
    <property type="molecule type" value="Genomic_DNA"/>
</dbReference>
<evidence type="ECO:0000256" key="1">
    <source>
        <dbReference type="SAM" id="SignalP"/>
    </source>
</evidence>
<reference evidence="2 3" key="1">
    <citation type="submission" date="2021-06" db="EMBL/GenBank/DDBJ databases">
        <authorList>
            <person name="Palmer J.M."/>
        </authorList>
    </citation>
    <scope>NUCLEOTIDE SEQUENCE [LARGE SCALE GENOMIC DNA]</scope>
    <source>
        <strain evidence="3">if_2019</strain>
        <tissue evidence="2">Muscle</tissue>
    </source>
</reference>
<name>A0ABV0TX38_9TELE</name>
<accession>A0ABV0TX38</accession>
<feature type="signal peptide" evidence="1">
    <location>
        <begin position="1"/>
        <end position="16"/>
    </location>
</feature>
<sequence>MVVDLMFSFLTLFVCSRTICSTATGQLNATVLNERANQQSDDTHCQEVLLSSLIPSSMTSKAGTRCRC</sequence>
<keyword evidence="3" id="KW-1185">Reference proteome</keyword>
<gene>
    <name evidence="2" type="ORF">ILYODFUR_013886</name>
</gene>
<keyword evidence="1" id="KW-0732">Signal</keyword>
<organism evidence="2 3">
    <name type="scientific">Ilyodon furcidens</name>
    <name type="common">goldbreast splitfin</name>
    <dbReference type="NCBI Taxonomy" id="33524"/>
    <lineage>
        <taxon>Eukaryota</taxon>
        <taxon>Metazoa</taxon>
        <taxon>Chordata</taxon>
        <taxon>Craniata</taxon>
        <taxon>Vertebrata</taxon>
        <taxon>Euteleostomi</taxon>
        <taxon>Actinopterygii</taxon>
        <taxon>Neopterygii</taxon>
        <taxon>Teleostei</taxon>
        <taxon>Neoteleostei</taxon>
        <taxon>Acanthomorphata</taxon>
        <taxon>Ovalentaria</taxon>
        <taxon>Atherinomorphae</taxon>
        <taxon>Cyprinodontiformes</taxon>
        <taxon>Goodeidae</taxon>
        <taxon>Ilyodon</taxon>
    </lineage>
</organism>
<dbReference type="Proteomes" id="UP001482620">
    <property type="component" value="Unassembled WGS sequence"/>
</dbReference>
<comment type="caution">
    <text evidence="2">The sequence shown here is derived from an EMBL/GenBank/DDBJ whole genome shotgun (WGS) entry which is preliminary data.</text>
</comment>